<evidence type="ECO:0000256" key="2">
    <source>
        <dbReference type="ARBA" id="ARBA00022670"/>
    </source>
</evidence>
<dbReference type="Pfam" id="PF20009">
    <property type="entry name" value="GEVED"/>
    <property type="match status" value="1"/>
</dbReference>
<evidence type="ECO:0000259" key="7">
    <source>
        <dbReference type="Pfam" id="PF00082"/>
    </source>
</evidence>
<organism evidence="10 11">
    <name type="scientific">Pelobium manganitolerans</name>
    <dbReference type="NCBI Taxonomy" id="1842495"/>
    <lineage>
        <taxon>Bacteria</taxon>
        <taxon>Pseudomonadati</taxon>
        <taxon>Bacteroidota</taxon>
        <taxon>Sphingobacteriia</taxon>
        <taxon>Sphingobacteriales</taxon>
        <taxon>Sphingobacteriaceae</taxon>
        <taxon>Pelobium</taxon>
    </lineage>
</organism>
<evidence type="ECO:0000256" key="5">
    <source>
        <dbReference type="PROSITE-ProRule" id="PRU01240"/>
    </source>
</evidence>
<dbReference type="GO" id="GO:0006508">
    <property type="term" value="P:proteolysis"/>
    <property type="evidence" value="ECO:0007669"/>
    <property type="project" value="UniProtKB-KW"/>
</dbReference>
<feature type="chain" id="PRO_5019218362" description="Peptidase S8" evidence="6">
    <location>
        <begin position="23"/>
        <end position="1254"/>
    </location>
</feature>
<evidence type="ECO:0000256" key="3">
    <source>
        <dbReference type="ARBA" id="ARBA00022801"/>
    </source>
</evidence>
<dbReference type="SUPFAM" id="SSF49785">
    <property type="entry name" value="Galactose-binding domain-like"/>
    <property type="match status" value="1"/>
</dbReference>
<dbReference type="RefSeq" id="WP_120182428.1">
    <property type="nucleotide sequence ID" value="NZ_MBTA01000026.1"/>
</dbReference>
<feature type="active site" description="Charge relay system" evidence="5">
    <location>
        <position position="158"/>
    </location>
</feature>
<feature type="domain" description="Peptidase S8/S53" evidence="7">
    <location>
        <begin position="146"/>
        <end position="442"/>
    </location>
</feature>
<dbReference type="CDD" id="cd04842">
    <property type="entry name" value="Peptidases_S8_Kp43_protease"/>
    <property type="match status" value="1"/>
</dbReference>
<keyword evidence="2 5" id="KW-0645">Protease</keyword>
<feature type="domain" description="Secretion system C-terminal sorting" evidence="8">
    <location>
        <begin position="1176"/>
        <end position="1252"/>
    </location>
</feature>
<dbReference type="InterPro" id="IPR026444">
    <property type="entry name" value="Secre_tail"/>
</dbReference>
<dbReference type="Pfam" id="PF00082">
    <property type="entry name" value="Peptidase_S8"/>
    <property type="match status" value="1"/>
</dbReference>
<evidence type="ECO:0000313" key="10">
    <source>
        <dbReference type="EMBL" id="RKD14424.1"/>
    </source>
</evidence>
<dbReference type="GO" id="GO:0004252">
    <property type="term" value="F:serine-type endopeptidase activity"/>
    <property type="evidence" value="ECO:0007669"/>
    <property type="project" value="UniProtKB-UniRule"/>
</dbReference>
<keyword evidence="11" id="KW-1185">Reference proteome</keyword>
<dbReference type="InterPro" id="IPR045474">
    <property type="entry name" value="GEVED"/>
</dbReference>
<dbReference type="InterPro" id="IPR036852">
    <property type="entry name" value="Peptidase_S8/S53_dom_sf"/>
</dbReference>
<feature type="signal peptide" evidence="6">
    <location>
        <begin position="1"/>
        <end position="22"/>
    </location>
</feature>
<feature type="active site" description="Charge relay system" evidence="5">
    <location>
        <position position="130"/>
    </location>
</feature>
<gene>
    <name evidence="10" type="ORF">BCY91_08085</name>
</gene>
<dbReference type="Proteomes" id="UP000283433">
    <property type="component" value="Unassembled WGS sequence"/>
</dbReference>
<keyword evidence="4 5" id="KW-0720">Serine protease</keyword>
<dbReference type="PROSITE" id="PS00138">
    <property type="entry name" value="SUBTILASE_SER"/>
    <property type="match status" value="1"/>
</dbReference>
<evidence type="ECO:0000259" key="8">
    <source>
        <dbReference type="Pfam" id="PF18962"/>
    </source>
</evidence>
<dbReference type="NCBIfam" id="TIGR04183">
    <property type="entry name" value="Por_Secre_tail"/>
    <property type="match status" value="1"/>
</dbReference>
<keyword evidence="6" id="KW-0732">Signal</keyword>
<dbReference type="Gene3D" id="3.40.50.200">
    <property type="entry name" value="Peptidase S8/S53 domain"/>
    <property type="match status" value="1"/>
</dbReference>
<name>A0A419S432_9SPHI</name>
<sequence length="1254" mass="135235">MQKSFIVGLLTASFLFAGIAQAQQILVNQQQSTKLQALKTDFDYSHKVNREKAFAMAKEKGWSVFRIQPNGTIVSLQGVDDLGFPIYLKTYNNSTAAATTKTNSLYNGGSLGLNLNGSSNSLIGKVGMWDGGLILTSHQEFAPNRIEQKDNPTALSSHATHVAGTLIAKGIYPEARGMAWGLQKLYAWDFTNDASEMTQAATGGMLISNHSYGYIAGWDYNFDANPPRWEYYGVPGSNEDYKFGFYDGSARDWDQICYNAPYYLPVVSAGNSRNMNGPAVGEEYYGYESASSSKFVSKGKRPAGISSNDGYDIIATTATAKNILTVGAVYGLPYGANSASDIQISSFSSWGPTDDGRVKPDLVGDGVSITSTGSDNFKSYTTLSGTSMASPNVSGSLVLLQEYYAQLNGGNFMRSASLKALAINTTDEAGPAIGPDYIYGWGLLNTESAATLIKNNGTKSLISERSLAQDETYTLQITTSGFGPLRATICWTDPQGTANTDGTINNRTPKLVNDLDLRLTKGTTTYFPYKLDPTKPANPASTADNIVDNVEQIYVADATPGQVYTLKVSHKGTLSKGPQKYSLVVSGIGGNTYCSSAPNLSDGAIISKVQIGSFVNNIPLSCRTYSDFTNLMLDLEKGKSYPFSLDLASCGGNATKIANIYIDWNNDGDFDDTNELVAQSAVYSANATFSGNINVPQDVNLGNYSLMRIVLNETSNANAVTPCGTYTKGETQDYKVHFAKPSLDAGISAFSTSFENLCAESEKRFTVKIKNFGSTAISNVPINLVLSSNSTIIKSVTETFTGVISPGAETEFTFSAGFDLQTNTAYVLDAKTELLGDQVVANNSISRSFNTVNPQNPDDLSATACDNASGYYQLNGTGDGTLFWYSSANASLPFQVGNHTFTDKKPVNNTFYVGLNDFKAKFGAADKKTYGGGQYSGNFGPKPIISVKAPMVLDSARLYISQSGQITFTVETTDGQILSAKTIDVTRTKTTADVEVAANLIADDPNDPGKMFKIGLEFPAAGTYHIGIEFNGATIFRSNSAVNNLPMALENDIIRLLGAYNPDNGTTITSSYYYFYNMLFKSLGCSNFTRSPVVLSKPNISQNGNILTTTTAFKYQWYLNNVAISGATQQSYEAKVSGLYKVEAISESGCTSMSDAFNHIFNAVETHDPAEIGLLIYPIPASENLNFKFELSKRENLEISLLNINGQIVFKQSYGKAIGKISDAIDVRRFASGNYVLSIKVANKVYSQKITIVH</sequence>
<dbReference type="InterPro" id="IPR051048">
    <property type="entry name" value="Peptidase_S8/S53_subtilisin"/>
</dbReference>
<feature type="active site" description="Charge relay system" evidence="5">
    <location>
        <position position="387"/>
    </location>
</feature>
<evidence type="ECO:0000259" key="9">
    <source>
        <dbReference type="Pfam" id="PF20009"/>
    </source>
</evidence>
<dbReference type="EMBL" id="MBTA01000026">
    <property type="protein sequence ID" value="RKD14424.1"/>
    <property type="molecule type" value="Genomic_DNA"/>
</dbReference>
<evidence type="ECO:0000313" key="11">
    <source>
        <dbReference type="Proteomes" id="UP000283433"/>
    </source>
</evidence>
<dbReference type="InterPro" id="IPR015500">
    <property type="entry name" value="Peptidase_S8_subtilisin-rel"/>
</dbReference>
<keyword evidence="3 5" id="KW-0378">Hydrolase</keyword>
<reference evidence="10 11" key="1">
    <citation type="submission" date="2016-07" db="EMBL/GenBank/DDBJ databases">
        <title>Genome of Pelobium manganitolerans.</title>
        <authorList>
            <person name="Wu S."/>
            <person name="Wang G."/>
        </authorList>
    </citation>
    <scope>NUCLEOTIDE SEQUENCE [LARGE SCALE GENOMIC DNA]</scope>
    <source>
        <strain evidence="10 11">YS-25</strain>
    </source>
</reference>
<feature type="domain" description="GEVED" evidence="9">
    <location>
        <begin position="659"/>
        <end position="736"/>
    </location>
</feature>
<dbReference type="InterPro" id="IPR023828">
    <property type="entry name" value="Peptidase_S8_Ser-AS"/>
</dbReference>
<dbReference type="InterPro" id="IPR034058">
    <property type="entry name" value="TagA/B/C/D_pept_dom"/>
</dbReference>
<dbReference type="OrthoDB" id="9792152at2"/>
<dbReference type="SUPFAM" id="SSF52743">
    <property type="entry name" value="Subtilisin-like"/>
    <property type="match status" value="1"/>
</dbReference>
<protein>
    <recommendedName>
        <fullName evidence="12">Peptidase S8</fullName>
    </recommendedName>
</protein>
<dbReference type="Gene3D" id="2.60.120.380">
    <property type="match status" value="1"/>
</dbReference>
<evidence type="ECO:0000256" key="4">
    <source>
        <dbReference type="ARBA" id="ARBA00022825"/>
    </source>
</evidence>
<comment type="similarity">
    <text evidence="1 5">Belongs to the peptidase S8 family.</text>
</comment>
<dbReference type="PRINTS" id="PR00723">
    <property type="entry name" value="SUBTILISIN"/>
</dbReference>
<dbReference type="Pfam" id="PF18962">
    <property type="entry name" value="Por_Secre_tail"/>
    <property type="match status" value="1"/>
</dbReference>
<dbReference type="InterPro" id="IPR000209">
    <property type="entry name" value="Peptidase_S8/S53_dom"/>
</dbReference>
<dbReference type="PROSITE" id="PS51892">
    <property type="entry name" value="SUBTILASE"/>
    <property type="match status" value="1"/>
</dbReference>
<evidence type="ECO:0000256" key="1">
    <source>
        <dbReference type="ARBA" id="ARBA00011073"/>
    </source>
</evidence>
<accession>A0A419S432</accession>
<comment type="caution">
    <text evidence="10">The sequence shown here is derived from an EMBL/GenBank/DDBJ whole genome shotgun (WGS) entry which is preliminary data.</text>
</comment>
<evidence type="ECO:0008006" key="12">
    <source>
        <dbReference type="Google" id="ProtNLM"/>
    </source>
</evidence>
<proteinExistence type="inferred from homology"/>
<dbReference type="PANTHER" id="PTHR43399:SF4">
    <property type="entry name" value="CELL WALL-ASSOCIATED PROTEASE"/>
    <property type="match status" value="1"/>
</dbReference>
<evidence type="ECO:0000256" key="6">
    <source>
        <dbReference type="SAM" id="SignalP"/>
    </source>
</evidence>
<dbReference type="InterPro" id="IPR008979">
    <property type="entry name" value="Galactose-bd-like_sf"/>
</dbReference>
<dbReference type="PANTHER" id="PTHR43399">
    <property type="entry name" value="SUBTILISIN-RELATED"/>
    <property type="match status" value="1"/>
</dbReference>
<dbReference type="AlphaFoldDB" id="A0A419S432"/>